<dbReference type="InterPro" id="IPR039808">
    <property type="entry name" value="Cadherin"/>
</dbReference>
<dbReference type="PANTHER" id="PTHR24027">
    <property type="entry name" value="CADHERIN-23"/>
    <property type="match status" value="1"/>
</dbReference>
<feature type="transmembrane region" description="Helical" evidence="6">
    <location>
        <begin position="1952"/>
        <end position="1976"/>
    </location>
</feature>
<dbReference type="GO" id="GO:0045296">
    <property type="term" value="F:cadherin binding"/>
    <property type="evidence" value="ECO:0007669"/>
    <property type="project" value="TreeGrafter"/>
</dbReference>
<dbReference type="InterPro" id="IPR020894">
    <property type="entry name" value="Cadherin_CS"/>
</dbReference>
<evidence type="ECO:0000313" key="7">
    <source>
        <dbReference type="EMBL" id="KOB76273.1"/>
    </source>
</evidence>
<evidence type="ECO:0000256" key="5">
    <source>
        <dbReference type="SAM" id="MobiDB-lite"/>
    </source>
</evidence>
<keyword evidence="3" id="KW-0106">Calcium</keyword>
<dbReference type="GO" id="GO:0016342">
    <property type="term" value="C:catenin complex"/>
    <property type="evidence" value="ECO:0007669"/>
    <property type="project" value="TreeGrafter"/>
</dbReference>
<evidence type="ECO:0000256" key="3">
    <source>
        <dbReference type="ARBA" id="ARBA00022837"/>
    </source>
</evidence>
<keyword evidence="8" id="KW-1185">Reference proteome</keyword>
<dbReference type="GO" id="GO:0008013">
    <property type="term" value="F:beta-catenin binding"/>
    <property type="evidence" value="ECO:0007669"/>
    <property type="project" value="TreeGrafter"/>
</dbReference>
<organism evidence="7 8">
    <name type="scientific">Operophtera brumata</name>
    <name type="common">Winter moth</name>
    <name type="synonym">Phalaena brumata</name>
    <dbReference type="NCBI Taxonomy" id="104452"/>
    <lineage>
        <taxon>Eukaryota</taxon>
        <taxon>Metazoa</taxon>
        <taxon>Ecdysozoa</taxon>
        <taxon>Arthropoda</taxon>
        <taxon>Hexapoda</taxon>
        <taxon>Insecta</taxon>
        <taxon>Pterygota</taxon>
        <taxon>Neoptera</taxon>
        <taxon>Endopterygota</taxon>
        <taxon>Lepidoptera</taxon>
        <taxon>Glossata</taxon>
        <taxon>Ditrysia</taxon>
        <taxon>Geometroidea</taxon>
        <taxon>Geometridae</taxon>
        <taxon>Larentiinae</taxon>
        <taxon>Operophtera</taxon>
    </lineage>
</organism>
<accession>A0A0L7LL44</accession>
<keyword evidence="2" id="KW-0677">Repeat</keyword>
<evidence type="ECO:0000256" key="1">
    <source>
        <dbReference type="ARBA" id="ARBA00004370"/>
    </source>
</evidence>
<feature type="non-terminal residue" evidence="7">
    <location>
        <position position="2120"/>
    </location>
</feature>
<dbReference type="PANTHER" id="PTHR24027:SF438">
    <property type="entry name" value="CADHERIN 23"/>
    <property type="match status" value="1"/>
</dbReference>
<keyword evidence="6" id="KW-0812">Transmembrane</keyword>
<reference evidence="7 8" key="1">
    <citation type="journal article" date="2015" name="Genome Biol. Evol.">
        <title>The genome of winter moth (Operophtera brumata) provides a genomic perspective on sexual dimorphism and phenology.</title>
        <authorList>
            <person name="Derks M.F."/>
            <person name="Smit S."/>
            <person name="Salis L."/>
            <person name="Schijlen E."/>
            <person name="Bossers A."/>
            <person name="Mateman C."/>
            <person name="Pijl A.S."/>
            <person name="de Ridder D."/>
            <person name="Groenen M.A."/>
            <person name="Visser M.E."/>
            <person name="Megens H.J."/>
        </authorList>
    </citation>
    <scope>NUCLEOTIDE SEQUENCE [LARGE SCALE GENOMIC DNA]</scope>
    <source>
        <strain evidence="7">WM2013NL</strain>
        <tissue evidence="7">Head and thorax</tissue>
    </source>
</reference>
<evidence type="ECO:0000256" key="4">
    <source>
        <dbReference type="ARBA" id="ARBA00023136"/>
    </source>
</evidence>
<keyword evidence="6" id="KW-1133">Transmembrane helix</keyword>
<dbReference type="PROSITE" id="PS00232">
    <property type="entry name" value="CADHERIN_1"/>
    <property type="match status" value="1"/>
</dbReference>
<protein>
    <recommendedName>
        <fullName evidence="9">Cadherin domain-containing protein</fullName>
    </recommendedName>
</protein>
<evidence type="ECO:0000256" key="6">
    <source>
        <dbReference type="SAM" id="Phobius"/>
    </source>
</evidence>
<dbReference type="EMBL" id="JTDY01000671">
    <property type="protein sequence ID" value="KOB76273.1"/>
    <property type="molecule type" value="Genomic_DNA"/>
</dbReference>
<evidence type="ECO:0000256" key="2">
    <source>
        <dbReference type="ARBA" id="ARBA00022737"/>
    </source>
</evidence>
<feature type="region of interest" description="Disordered" evidence="5">
    <location>
        <begin position="2072"/>
        <end position="2095"/>
    </location>
</feature>
<feature type="region of interest" description="Disordered" evidence="5">
    <location>
        <begin position="2040"/>
        <end position="2059"/>
    </location>
</feature>
<sequence length="2120" mass="233594">MFPGCQIGGGINLGPVPHHETIYDTFRGVIRSEATTNIESIASINFGGGIVGPQPYLVITHENSQFVIQTSSAFDQYEELETALSFSILMVHITDTNNNDPEFIPTNEFEFVVTPPLPPGFLVTGCLNEITVKDIDLTTSSIIFEIEDNPYFEIEYDAAASDSAVAKEFKAQLKTSTFIRTLREPITLRITATAINNFIVRDVDETGDDPRSTSGTVRILGDTEFEFPEELVFSQTFYFASYTDDHRLIQLETIYLQQGFDANVNFTLEGEYNSYFTANPNGNQVSIVVSTPLPIDVLEEKQIYLIVRADREYTSGDSATIVINLPEEIPLLFESAFYEGSIVDNTLQLSSLVLSEGYEGVTVSAEVVGEHSMSFTAVVQGNLVTLTMTPLTDDIIDVNNFILLQVVASTNRSQASTIVNLAIIKDDNITPAFDKSIYTGSYDPVNGLTVEQIAFVQGFDGTSLFQINELGPIIRLTSSTIPPELFVEQRITLSIEASKPRTVGANAAVIINLPAARELVFEEPTYRGTIQDNELILQAISLRDGYDQNVRFSHSGEYSTYFDVTNVQNQVTITLLGPLPDSVITQNTVIMLTLTASGINAVTTTTSVLLEIIKDDTTSPVLSQKIYYGTYGGPSNFEIENIFLTQGYDSDVSFRLDDSAHAQYFDISNSGNSVTITLRSAVPEDVIFNEKVLLFNVIADKALTVGSNAAVLIRFPAELTESAVMRFSQNYYIGAFQHNEITLENVILGTGYATGTEFVLSGDYAEHFDISNTNNVVQISSNDTNTLPPEVVEDNDFIILTVEARRQRAVSVWTSLVVDIIKEEIVYPVFNQAYYRGSYTTENKLHFEENINLSEGYDGTVQFDLEGDQATWFSVDQDNNSVTLVLKSPIPDAVLENNNQLLFTILALKTNGFSGRAVISIDLLKGNDVRFSQDYYKGYIEDGIPTLDGLSIQNFSIPGDAIPTLSGDYSDYFQVRNQDGDLQLELRNPIPNEILDENNLLILTLAIQNGNNRVSTVIVLEIIRNETEEQVLTFERTYYVGSYNESQGLKLNDEIKINNDNFDIVLFDLEGDDAQWFGLIREENSVKLYLTNPIPSTVLLNSHHLIFEVTAGTPSNITARATVVISLTEHNAQWFTLDGSENSQTLVLSSPIPAAVLANNQQLVFVVNAQRPGSTTARATIVISLTAEYIEGSVLGFDHVTYLGSIENNQAAIPPITLSEGYVPGVLFELHGELENFFSISSQGATVTIALQAPIPEQLIPANQIIILQIRASVLQAIPAYATVVVDYVMEGDVNVMQELIFAQAYYTGSYTDTVGEGLTFTTPISLSEGYDANVQFALEGDNAQWFTLDGLENSQTLVLSSPIPAAVLANNQQLVFVVNAQRPGSTTARATIVISLTAEYTEGSVLGFDHVTYLGSIENNQAAIPPITLSEGYVPGVLFELHGELENYFSISSQGATVTIALQAPIPEQSIPANQIIILQIRASVLQAIPAYATVVIDYVMEGDVNVTQELIFAQAYYTGSYTDTVGAGLTFPTPISLSEGYDANVQFALEGEYSSLFEADINNGDVTVKAVGSLTLPTGITHLALELQAGTARAVLILDVNQPEMKESAGFCQILKAQLVVTVIVEYDLHSLHFIALPKSLKYADINLSRPLVHLSAEAITVCGDEIVMPPLIVLDRDEEEPHYNLINISEGCHFSLANRWPLEQTWLYVDETGLHTTAIDREHESIAFMALSQVQVEITLHCETDDTRVKRSLNSESLGPYDYGTSKWVLTDTILYNSRRSMVNLIVNDINDNVPVFVGKEEEPIAVGYPVAELEERVLPRSLAELQVKLLDESNILVVTIRDAFLDDENNILSRLSESVGYEVKVLRSVVISDDEASRKKRDVSRATGASLQLYVYGVIDREPVSIEQLTTDISNAVIAEVNIASTVSLEDHLAGQEICVIPGRDTGLLAATIVLSVLLFIIIVLIAVWFFLRWRRKQNYDQFSDTSSLASRIESVDQFPKPVEVATKPRLNIEELKKSERRLQEMLDAPVQEVTVEPTTTTTRKDAILDMPPPPDPNATIVIQSIDKLKDAADSSDDEFGERKSPKRKSVVTFNENVEKIIHVEDTDATEDSENP</sequence>
<dbReference type="Proteomes" id="UP000037510">
    <property type="component" value="Unassembled WGS sequence"/>
</dbReference>
<name>A0A0L7LL44_OPEBR</name>
<dbReference type="GO" id="GO:0098742">
    <property type="term" value="P:cell-cell adhesion via plasma-membrane adhesion molecules"/>
    <property type="evidence" value="ECO:0007669"/>
    <property type="project" value="TreeGrafter"/>
</dbReference>
<evidence type="ECO:0000313" key="8">
    <source>
        <dbReference type="Proteomes" id="UP000037510"/>
    </source>
</evidence>
<dbReference type="STRING" id="104452.A0A0L7LL44"/>
<gene>
    <name evidence="7" type="ORF">OBRU01_06083</name>
</gene>
<keyword evidence="4 6" id="KW-0472">Membrane</keyword>
<evidence type="ECO:0008006" key="9">
    <source>
        <dbReference type="Google" id="ProtNLM"/>
    </source>
</evidence>
<proteinExistence type="predicted"/>
<comment type="subcellular location">
    <subcellularLocation>
        <location evidence="1">Membrane</location>
    </subcellularLocation>
</comment>
<dbReference type="GO" id="GO:0016477">
    <property type="term" value="P:cell migration"/>
    <property type="evidence" value="ECO:0007669"/>
    <property type="project" value="TreeGrafter"/>
</dbReference>
<comment type="caution">
    <text evidence="7">The sequence shown here is derived from an EMBL/GenBank/DDBJ whole genome shotgun (WGS) entry which is preliminary data.</text>
</comment>